<organism evidence="2">
    <name type="scientific">uncultured marine group II/III euryarchaeote KM3_83_G03</name>
    <dbReference type="NCBI Taxonomy" id="1456522"/>
    <lineage>
        <taxon>Archaea</taxon>
        <taxon>Methanobacteriati</taxon>
        <taxon>Methanobacteriota</taxon>
        <taxon>environmental samples</taxon>
    </lineage>
</organism>
<feature type="transmembrane region" description="Helical" evidence="1">
    <location>
        <begin position="29"/>
        <end position="48"/>
    </location>
</feature>
<keyword evidence="1" id="KW-1133">Transmembrane helix</keyword>
<keyword evidence="1" id="KW-0812">Transmembrane</keyword>
<evidence type="ECO:0008006" key="3">
    <source>
        <dbReference type="Google" id="ProtNLM"/>
    </source>
</evidence>
<dbReference type="Pfam" id="PF04307">
    <property type="entry name" value="YdjM"/>
    <property type="match status" value="1"/>
</dbReference>
<dbReference type="AlphaFoldDB" id="A0A075HQK0"/>
<evidence type="ECO:0000313" key="2">
    <source>
        <dbReference type="EMBL" id="AIF18646.1"/>
    </source>
</evidence>
<feature type="transmembrane region" description="Helical" evidence="1">
    <location>
        <begin position="7"/>
        <end position="23"/>
    </location>
</feature>
<dbReference type="InterPro" id="IPR007404">
    <property type="entry name" value="YdjM-like"/>
</dbReference>
<dbReference type="EMBL" id="KF901116">
    <property type="protein sequence ID" value="AIF18646.1"/>
    <property type="molecule type" value="Genomic_DNA"/>
</dbReference>
<accession>A0A075HQK0</accession>
<proteinExistence type="predicted"/>
<protein>
    <recommendedName>
        <fullName evidence="3">Membrane-bound metal-dependent hydrolase</fullName>
    </recommendedName>
</protein>
<sequence>MYPHSHFLFPFFIGELLVNLGIFTHEQAILTGFLGMLVDIDHYFYYAIKHKTFSLKNAWNAAVSGTEAKERTFIHHKKGFIIMTIFLTFLMLINFSLYAMLAIGYYTHIFLDWGKLNFLNWRKTFKFSEEGFTFQLSAFELTFDIVLIALLLYTML</sequence>
<keyword evidence="1" id="KW-0472">Membrane</keyword>
<feature type="transmembrane region" description="Helical" evidence="1">
    <location>
        <begin position="132"/>
        <end position="153"/>
    </location>
</feature>
<reference evidence="2" key="1">
    <citation type="journal article" date="2014" name="Genome Biol. Evol.">
        <title>Pangenome evidence for extensive interdomain horizontal transfer affecting lineage core and shell genes in uncultured planktonic thaumarchaeota and euryarchaeota.</title>
        <authorList>
            <person name="Deschamps P."/>
            <person name="Zivanovic Y."/>
            <person name="Moreira D."/>
            <person name="Rodriguez-Valera F."/>
            <person name="Lopez-Garcia P."/>
        </authorList>
    </citation>
    <scope>NUCLEOTIDE SEQUENCE</scope>
</reference>
<evidence type="ECO:0000256" key="1">
    <source>
        <dbReference type="SAM" id="Phobius"/>
    </source>
</evidence>
<name>A0A075HQK0_9EURY</name>
<feature type="transmembrane region" description="Helical" evidence="1">
    <location>
        <begin position="79"/>
        <end position="106"/>
    </location>
</feature>